<reference evidence="1" key="1">
    <citation type="submission" date="2014-11" db="EMBL/GenBank/DDBJ databases">
        <authorList>
            <person name="Amaro Gonzalez C."/>
        </authorList>
    </citation>
    <scope>NUCLEOTIDE SEQUENCE</scope>
</reference>
<reference evidence="1" key="2">
    <citation type="journal article" date="2015" name="Fish Shellfish Immunol.">
        <title>Early steps in the European eel (Anguilla anguilla)-Vibrio vulnificus interaction in the gills: Role of the RtxA13 toxin.</title>
        <authorList>
            <person name="Callol A."/>
            <person name="Pajuelo D."/>
            <person name="Ebbesson L."/>
            <person name="Teles M."/>
            <person name="MacKenzie S."/>
            <person name="Amaro C."/>
        </authorList>
    </citation>
    <scope>NUCLEOTIDE SEQUENCE</scope>
</reference>
<name>A0A0E9X0M5_ANGAN</name>
<organism evidence="1">
    <name type="scientific">Anguilla anguilla</name>
    <name type="common">European freshwater eel</name>
    <name type="synonym">Muraena anguilla</name>
    <dbReference type="NCBI Taxonomy" id="7936"/>
    <lineage>
        <taxon>Eukaryota</taxon>
        <taxon>Metazoa</taxon>
        <taxon>Chordata</taxon>
        <taxon>Craniata</taxon>
        <taxon>Vertebrata</taxon>
        <taxon>Euteleostomi</taxon>
        <taxon>Actinopterygii</taxon>
        <taxon>Neopterygii</taxon>
        <taxon>Teleostei</taxon>
        <taxon>Anguilliformes</taxon>
        <taxon>Anguillidae</taxon>
        <taxon>Anguilla</taxon>
    </lineage>
</organism>
<proteinExistence type="predicted"/>
<accession>A0A0E9X0M5</accession>
<protein>
    <submittedName>
        <fullName evidence="1">Uncharacterized protein</fullName>
    </submittedName>
</protein>
<sequence>MYFVVGIVDSVATLSNLKKSGYLYCETEFQCLIAPLLFPFLKAVVEEELNHHHFNHRLRPVVMHSCNVRSFISHFRFQTV</sequence>
<dbReference type="AlphaFoldDB" id="A0A0E9X0M5"/>
<evidence type="ECO:0000313" key="1">
    <source>
        <dbReference type="EMBL" id="JAH95435.1"/>
    </source>
</evidence>
<dbReference type="EMBL" id="GBXM01013142">
    <property type="protein sequence ID" value="JAH95435.1"/>
    <property type="molecule type" value="Transcribed_RNA"/>
</dbReference>